<keyword evidence="4" id="KW-1185">Reference proteome</keyword>
<accession>A0AAD5VG72</accession>
<dbReference type="Pfam" id="PF04855">
    <property type="entry name" value="SNF5"/>
    <property type="match status" value="1"/>
</dbReference>
<feature type="region of interest" description="Disordered" evidence="2">
    <location>
        <begin position="1"/>
        <end position="73"/>
    </location>
</feature>
<keyword evidence="1" id="KW-0175">Coiled coil</keyword>
<dbReference type="AlphaFoldDB" id="A0AAD5VG72"/>
<dbReference type="Proteomes" id="UP001213000">
    <property type="component" value="Unassembled WGS sequence"/>
</dbReference>
<feature type="region of interest" description="Disordered" evidence="2">
    <location>
        <begin position="293"/>
        <end position="330"/>
    </location>
</feature>
<dbReference type="GO" id="GO:0006338">
    <property type="term" value="P:chromatin remodeling"/>
    <property type="evidence" value="ECO:0007669"/>
    <property type="project" value="InterPro"/>
</dbReference>
<sequence length="671" mass="73210">MLPANLGCSSDHLPPKEGQQRPPAAQGQQRPQIAQGMQICRPPTVQGMQGPPTAQGHHVISGAGPGSTPQTPNLPHCRWPCNFTLLPLRINNKVGQVHSSSLDRLPLRAQQAQQAQASLPFGANFPAGTGDGMQGRPPPMSGSMPGSLHHGAQRKINLPHIGGTAPMNMNTTGHPNRMSGPSGGGPGNLCRSNDMMGGLNLNVLNLDMGTLQTPVRQGSISGMAGGGTPMNQAQTLAQQHQLHQLQQQLRQQQLRRQCEQQVQAVQQARQNLIQPGVLLMRASVPLAAPGLNVTRPVPRTPSTVSGTPAPAGTGPLLKAGGPSTSNEQRLSASTSTRPVIASGLPPLFTNVQLNPATAVPPIDLLKLIPAIPEEEIHEIQRLMKTDKGYEGVLRKMKERMTDKMRGLLGGTNGCWWEKDSTSVGVLRWKRPREGFDAKEIGVEEVDRPEQLVPIQLEFDVEHYKMRDTFVLNLNDLGELVVDDLKNEVPILQRSQDVGEGKWWESWSWKNDELSGVVVRGVSGSLRRSKKKRKLNLNNSSNGSTTHSEVVKVEEEEKSVVGSAAAAAAVGVTFDVPMDVEEFGRPMVIDEIKLDEELIHEEMRSLIKNDSDSPEEFSEVYAQDLGLGGEFNIWGQVQMYQKLVFLIDHPSHCTPIQDEVLWAYQWSPSRED</sequence>
<dbReference type="GO" id="GO:0000228">
    <property type="term" value="C:nuclear chromosome"/>
    <property type="evidence" value="ECO:0007669"/>
    <property type="project" value="InterPro"/>
</dbReference>
<evidence type="ECO:0000313" key="3">
    <source>
        <dbReference type="EMBL" id="KAJ3556979.1"/>
    </source>
</evidence>
<evidence type="ECO:0000313" key="4">
    <source>
        <dbReference type="Proteomes" id="UP001213000"/>
    </source>
</evidence>
<dbReference type="EMBL" id="JANIEX010001527">
    <property type="protein sequence ID" value="KAJ3556979.1"/>
    <property type="molecule type" value="Genomic_DNA"/>
</dbReference>
<proteinExistence type="predicted"/>
<evidence type="ECO:0000256" key="2">
    <source>
        <dbReference type="SAM" id="MobiDB-lite"/>
    </source>
</evidence>
<organism evidence="3 4">
    <name type="scientific">Leucocoprinus birnbaumii</name>
    <dbReference type="NCBI Taxonomy" id="56174"/>
    <lineage>
        <taxon>Eukaryota</taxon>
        <taxon>Fungi</taxon>
        <taxon>Dikarya</taxon>
        <taxon>Basidiomycota</taxon>
        <taxon>Agaricomycotina</taxon>
        <taxon>Agaricomycetes</taxon>
        <taxon>Agaricomycetidae</taxon>
        <taxon>Agaricales</taxon>
        <taxon>Agaricineae</taxon>
        <taxon>Agaricaceae</taxon>
        <taxon>Leucocoprinus</taxon>
    </lineage>
</organism>
<dbReference type="InterPro" id="IPR006939">
    <property type="entry name" value="SNF5"/>
</dbReference>
<gene>
    <name evidence="3" type="ORF">NP233_g11849</name>
</gene>
<name>A0AAD5VG72_9AGAR</name>
<reference evidence="3" key="1">
    <citation type="submission" date="2022-07" db="EMBL/GenBank/DDBJ databases">
        <title>Genome Sequence of Leucocoprinus birnbaumii.</title>
        <authorList>
            <person name="Buettner E."/>
        </authorList>
    </citation>
    <scope>NUCLEOTIDE SEQUENCE</scope>
    <source>
        <strain evidence="3">VT141</strain>
    </source>
</reference>
<feature type="coiled-coil region" evidence="1">
    <location>
        <begin position="242"/>
        <end position="271"/>
    </location>
</feature>
<comment type="caution">
    <text evidence="3">The sequence shown here is derived from an EMBL/GenBank/DDBJ whole genome shotgun (WGS) entry which is preliminary data.</text>
</comment>
<feature type="compositionally biased region" description="Low complexity" evidence="2">
    <location>
        <begin position="20"/>
        <end position="39"/>
    </location>
</feature>
<evidence type="ECO:0000256" key="1">
    <source>
        <dbReference type="SAM" id="Coils"/>
    </source>
</evidence>
<protein>
    <submittedName>
        <fullName evidence="3">Uncharacterized protein</fullName>
    </submittedName>
</protein>
<feature type="region of interest" description="Disordered" evidence="2">
    <location>
        <begin position="531"/>
        <end position="550"/>
    </location>
</feature>